<dbReference type="Pfam" id="PF19033">
    <property type="entry name" value="Intu_longin_3"/>
    <property type="match status" value="1"/>
</dbReference>
<organism evidence="5">
    <name type="scientific">Lynceus sp. MCZ IZ 141354</name>
    <dbReference type="NCBI Taxonomy" id="1930659"/>
    <lineage>
        <taxon>Eukaryota</taxon>
        <taxon>Metazoa</taxon>
        <taxon>Ecdysozoa</taxon>
        <taxon>Arthropoda</taxon>
        <taxon>Crustacea</taxon>
        <taxon>Branchiopoda</taxon>
        <taxon>Diplostraca</taxon>
        <taxon>Laevicaudata</taxon>
        <taxon>Lynceidae</taxon>
        <taxon>Lynceus</taxon>
    </lineage>
</organism>
<dbReference type="InterPro" id="IPR043988">
    <property type="entry name" value="CCZ1/INTU_longin_2"/>
</dbReference>
<comment type="similarity">
    <text evidence="1">Belongs to the CCZ1 family.</text>
</comment>
<dbReference type="AlphaFoldDB" id="A0A9N6ZEM1"/>
<dbReference type="PANTHER" id="PTHR13056">
    <property type="entry name" value="VACUOLAR FUSION PROTEIN CCZ1 HOMOLOG-RELATED"/>
    <property type="match status" value="1"/>
</dbReference>
<evidence type="ECO:0000313" key="5">
    <source>
        <dbReference type="EMBL" id="CAG4645608.1"/>
    </source>
</evidence>
<sequence>MSPDGGISLVNFFIINTASGYREEDEHLKILFYHPSDVSRDTQMRDAGRAEAVLKFSQTFQPSKPCHAVHTLKAKQFFHQPESEFCMVMTVTLPKAANSVDSCEKEVHDHIYHALLVQSYQMFRLFMGSFASTVHEDDFSMLRTRSSHFFPKYLQTVPFEAADLADSLQGVQFMPLDKLAFLEVNHVVNQIELEFDCIEKCVFMYGDMLAWSGLVQDDIQPFYHYLTTNLFPSTKDCEARFLTGMPNGTSPNVPVKTPQLFINLGGNLTQCHLIVFRLDSITLAMFVDASRDLTPSLFQNIDLVLCRRLPLLNSKLAEQLLLRKPVSTEHRFLYFNQCNLAYKSTVHDVIEGRRVFTCLPQGTLDVIPALSHVSGELKGRSGCEMIVKTMSDAWVVGRVRDKREFYVIVSQKNANLTDVAEEVKRYVLFNCKMCFSLSE</sequence>
<feature type="domain" description="CCZ1/INTU/HSP4 first Longin" evidence="2">
    <location>
        <begin position="10"/>
        <end position="128"/>
    </location>
</feature>
<protein>
    <submittedName>
        <fullName evidence="5">EOG090X084E</fullName>
    </submittedName>
</protein>
<dbReference type="Pfam" id="PF19032">
    <property type="entry name" value="Intu_longin_2"/>
    <property type="match status" value="1"/>
</dbReference>
<reference evidence="5" key="1">
    <citation type="submission" date="2021-04" db="EMBL/GenBank/DDBJ databases">
        <authorList>
            <person name="Cornetti L."/>
        </authorList>
    </citation>
    <scope>NUCLEOTIDE SEQUENCE</scope>
</reference>
<dbReference type="EMBL" id="OC988953">
    <property type="protein sequence ID" value="CAG4645608.1"/>
    <property type="molecule type" value="Genomic_DNA"/>
</dbReference>
<dbReference type="InterPro" id="IPR043989">
    <property type="entry name" value="CCZ1/INTU/HSP4_longin_3"/>
</dbReference>
<feature type="domain" description="CCZ1/INTU second Longin" evidence="3">
    <location>
        <begin position="198"/>
        <end position="304"/>
    </location>
</feature>
<dbReference type="PANTHER" id="PTHR13056:SF0">
    <property type="entry name" value="VACUOLAR FUSION PROTEIN CCZ1 HOMOLOG-RELATED"/>
    <property type="match status" value="1"/>
</dbReference>
<evidence type="ECO:0000259" key="3">
    <source>
        <dbReference type="Pfam" id="PF19032"/>
    </source>
</evidence>
<dbReference type="Pfam" id="PF19031">
    <property type="entry name" value="Intu_longin_1"/>
    <property type="match status" value="1"/>
</dbReference>
<gene>
    <name evidence="5" type="primary">EOG090X084E</name>
</gene>
<feature type="domain" description="CCZ1/INTU/HPS4 third Longin" evidence="4">
    <location>
        <begin position="329"/>
        <end position="425"/>
    </location>
</feature>
<evidence type="ECO:0000259" key="4">
    <source>
        <dbReference type="Pfam" id="PF19033"/>
    </source>
</evidence>
<evidence type="ECO:0000256" key="1">
    <source>
        <dbReference type="ARBA" id="ARBA00005352"/>
    </source>
</evidence>
<evidence type="ECO:0000259" key="2">
    <source>
        <dbReference type="Pfam" id="PF19031"/>
    </source>
</evidence>
<dbReference type="GO" id="GO:0035658">
    <property type="term" value="C:Mon1-Ccz1 complex"/>
    <property type="evidence" value="ECO:0007669"/>
    <property type="project" value="InterPro"/>
</dbReference>
<proteinExistence type="inferred from homology"/>
<name>A0A9N6ZEM1_9CRUS</name>
<dbReference type="GO" id="GO:0016192">
    <property type="term" value="P:vesicle-mediated transport"/>
    <property type="evidence" value="ECO:0007669"/>
    <property type="project" value="InterPro"/>
</dbReference>
<dbReference type="InterPro" id="IPR043987">
    <property type="entry name" value="CCZ1/INTU/HSP4_longin_1"/>
</dbReference>
<dbReference type="InterPro" id="IPR013176">
    <property type="entry name" value="Ccz1"/>
</dbReference>
<accession>A0A9N6ZEM1</accession>